<organism evidence="4 5">
    <name type="scientific">Silvibacterium dinghuense</name>
    <dbReference type="NCBI Taxonomy" id="1560006"/>
    <lineage>
        <taxon>Bacteria</taxon>
        <taxon>Pseudomonadati</taxon>
        <taxon>Acidobacteriota</taxon>
        <taxon>Terriglobia</taxon>
        <taxon>Terriglobales</taxon>
        <taxon>Acidobacteriaceae</taxon>
        <taxon>Silvibacterium</taxon>
    </lineage>
</organism>
<dbReference type="InterPro" id="IPR003594">
    <property type="entry name" value="HATPase_dom"/>
</dbReference>
<dbReference type="InterPro" id="IPR004358">
    <property type="entry name" value="Sig_transdc_His_kin-like_C"/>
</dbReference>
<dbReference type="Pfam" id="PF02518">
    <property type="entry name" value="HATPase_c"/>
    <property type="match status" value="1"/>
</dbReference>
<dbReference type="CDD" id="cd00075">
    <property type="entry name" value="HATPase"/>
    <property type="match status" value="1"/>
</dbReference>
<dbReference type="InterPro" id="IPR036890">
    <property type="entry name" value="HATPase_C_sf"/>
</dbReference>
<comment type="caution">
    <text evidence="4">The sequence shown here is derived from an EMBL/GenBank/DDBJ whole genome shotgun (WGS) entry which is preliminary data.</text>
</comment>
<reference evidence="4 5" key="1">
    <citation type="journal article" date="2016" name="Int. J. Syst. Evol. Microbiol.">
        <title>Acidipila dinghuensis sp. nov., an acidobacterium isolated from forest soil.</title>
        <authorList>
            <person name="Jiang Y.W."/>
            <person name="Wang J."/>
            <person name="Chen M.H."/>
            <person name="Lv Y.Y."/>
            <person name="Qiu L.H."/>
        </authorList>
    </citation>
    <scope>NUCLEOTIDE SEQUENCE [LARGE SCALE GENOMIC DNA]</scope>
    <source>
        <strain evidence="4 5">DHOF10</strain>
    </source>
</reference>
<evidence type="ECO:0000256" key="1">
    <source>
        <dbReference type="ARBA" id="ARBA00000085"/>
    </source>
</evidence>
<dbReference type="Gene3D" id="3.30.565.10">
    <property type="entry name" value="Histidine kinase-like ATPase, C-terminal domain"/>
    <property type="match status" value="1"/>
</dbReference>
<name>A0A4Q1SDH1_9BACT</name>
<keyword evidence="4" id="KW-0808">Transferase</keyword>
<protein>
    <recommendedName>
        <fullName evidence="2">histidine kinase</fullName>
        <ecNumber evidence="2">2.7.13.3</ecNumber>
    </recommendedName>
</protein>
<evidence type="ECO:0000313" key="5">
    <source>
        <dbReference type="Proteomes" id="UP000290253"/>
    </source>
</evidence>
<dbReference type="GO" id="GO:0004673">
    <property type="term" value="F:protein histidine kinase activity"/>
    <property type="evidence" value="ECO:0007669"/>
    <property type="project" value="UniProtKB-EC"/>
</dbReference>
<dbReference type="EMBL" id="SDMK01000002">
    <property type="protein sequence ID" value="RXS95115.1"/>
    <property type="molecule type" value="Genomic_DNA"/>
</dbReference>
<dbReference type="PRINTS" id="PR00344">
    <property type="entry name" value="BCTRLSENSOR"/>
</dbReference>
<gene>
    <name evidence="4" type="ORF">ESZ00_10915</name>
</gene>
<dbReference type="OrthoDB" id="263016at2"/>
<accession>A0A4Q1SDH1</accession>
<feature type="domain" description="Histidine kinase/HSP90-like ATPase" evidence="3">
    <location>
        <begin position="253"/>
        <end position="378"/>
    </location>
</feature>
<sequence>MAAVRVYRDGIRVYNYGEPTDDWLGLDMRRVNTPTRSISRNIIIGAVNLRLDSSQSLVEKTNREGFVEDDGLSRLKDIVLGALMTLEVERQKDKETIRRLTGKASDIEAEKIRRPLEELRRAVRREGLEDKLFKYIDKIEIDYEDMQRTLLHAGMAGINLGVVFHEVERGVKTLHRAIQAGENRQTVEEQSEGLMSLLDGFATILRRDDGAVNSAKKVIDRARRNNSLRFGHHRVRFEAPILEGALGDFEAQMSFGLVVGAVGNLIDNALYWVRVRWPDVPAKGLPTPRKIYAGITNELEEGPAIIIADNGPGLIDSPDRVVSPFYTRRPGGMGLGLYYVNMVMQLTGGSLRFLEPNEIELPDGYDGTIAALIFKEKR</sequence>
<dbReference type="Proteomes" id="UP000290253">
    <property type="component" value="Unassembled WGS sequence"/>
</dbReference>
<dbReference type="RefSeq" id="WP_129208283.1">
    <property type="nucleotide sequence ID" value="NZ_BMGU01000003.1"/>
</dbReference>
<keyword evidence="5" id="KW-1185">Reference proteome</keyword>
<dbReference type="SUPFAM" id="SSF55874">
    <property type="entry name" value="ATPase domain of HSP90 chaperone/DNA topoisomerase II/histidine kinase"/>
    <property type="match status" value="1"/>
</dbReference>
<dbReference type="SMART" id="SM00387">
    <property type="entry name" value="HATPase_c"/>
    <property type="match status" value="1"/>
</dbReference>
<keyword evidence="4" id="KW-0418">Kinase</keyword>
<dbReference type="AlphaFoldDB" id="A0A4Q1SDH1"/>
<proteinExistence type="predicted"/>
<evidence type="ECO:0000256" key="2">
    <source>
        <dbReference type="ARBA" id="ARBA00012438"/>
    </source>
</evidence>
<comment type="catalytic activity">
    <reaction evidence="1">
        <text>ATP + protein L-histidine = ADP + protein N-phospho-L-histidine.</text>
        <dbReference type="EC" id="2.7.13.3"/>
    </reaction>
</comment>
<evidence type="ECO:0000313" key="4">
    <source>
        <dbReference type="EMBL" id="RXS95115.1"/>
    </source>
</evidence>
<evidence type="ECO:0000259" key="3">
    <source>
        <dbReference type="SMART" id="SM00387"/>
    </source>
</evidence>
<dbReference type="EC" id="2.7.13.3" evidence="2"/>